<dbReference type="InterPro" id="IPR003369">
    <property type="entry name" value="TatA/B/E"/>
</dbReference>
<evidence type="ECO:0000256" key="4">
    <source>
        <dbReference type="ARBA" id="ARBA00022692"/>
    </source>
</evidence>
<dbReference type="RefSeq" id="WP_167051869.1">
    <property type="nucleotide sequence ID" value="NZ_JAAOZR010000001.1"/>
</dbReference>
<keyword evidence="4 9" id="KW-0812">Transmembrane</keyword>
<proteinExistence type="inferred from homology"/>
<evidence type="ECO:0000256" key="2">
    <source>
        <dbReference type="ARBA" id="ARBA00022448"/>
    </source>
</evidence>
<accession>A0ABS4I2P8</accession>
<evidence type="ECO:0000256" key="9">
    <source>
        <dbReference type="HAMAP-Rule" id="MF_00236"/>
    </source>
</evidence>
<protein>
    <recommendedName>
        <fullName evidence="9">Sec-independent protein translocase protein TatA</fullName>
    </recommendedName>
</protein>
<dbReference type="PRINTS" id="PR01506">
    <property type="entry name" value="TATBPROTEIN"/>
</dbReference>
<evidence type="ECO:0000256" key="7">
    <source>
        <dbReference type="ARBA" id="ARBA00023010"/>
    </source>
</evidence>
<dbReference type="NCBIfam" id="NF011430">
    <property type="entry name" value="PRK14861.1"/>
    <property type="match status" value="1"/>
</dbReference>
<feature type="compositionally biased region" description="Low complexity" evidence="10">
    <location>
        <begin position="142"/>
        <end position="165"/>
    </location>
</feature>
<evidence type="ECO:0000256" key="5">
    <source>
        <dbReference type="ARBA" id="ARBA00022927"/>
    </source>
</evidence>
<comment type="caution">
    <text evidence="11">The sequence shown here is derived from an EMBL/GenBank/DDBJ whole genome shotgun (WGS) entry which is preliminary data.</text>
</comment>
<organism evidence="11 12">
    <name type="scientific">Paenibacillus aceris</name>
    <dbReference type="NCBI Taxonomy" id="869555"/>
    <lineage>
        <taxon>Bacteria</taxon>
        <taxon>Bacillati</taxon>
        <taxon>Bacillota</taxon>
        <taxon>Bacilli</taxon>
        <taxon>Bacillales</taxon>
        <taxon>Paenibacillaceae</taxon>
        <taxon>Paenibacillus</taxon>
    </lineage>
</organism>
<evidence type="ECO:0000256" key="1">
    <source>
        <dbReference type="ARBA" id="ARBA00004162"/>
    </source>
</evidence>
<reference evidence="11 12" key="1">
    <citation type="submission" date="2021-03" db="EMBL/GenBank/DDBJ databases">
        <title>Genomic Encyclopedia of Type Strains, Phase IV (KMG-IV): sequencing the most valuable type-strain genomes for metagenomic binning, comparative biology and taxonomic classification.</title>
        <authorList>
            <person name="Goeker M."/>
        </authorList>
    </citation>
    <scope>NUCLEOTIDE SEQUENCE [LARGE SCALE GENOMIC DNA]</scope>
    <source>
        <strain evidence="11 12">DSM 24950</strain>
    </source>
</reference>
<keyword evidence="7 9" id="KW-0811">Translocation</keyword>
<evidence type="ECO:0000256" key="10">
    <source>
        <dbReference type="SAM" id="MobiDB-lite"/>
    </source>
</evidence>
<keyword evidence="5 9" id="KW-0653">Protein transport</keyword>
<dbReference type="Pfam" id="PF02416">
    <property type="entry name" value="TatA_B_E"/>
    <property type="match status" value="1"/>
</dbReference>
<keyword evidence="8 9" id="KW-0472">Membrane</keyword>
<dbReference type="PANTHER" id="PTHR42982">
    <property type="entry name" value="SEC-INDEPENDENT PROTEIN TRANSLOCASE PROTEIN TATA"/>
    <property type="match status" value="1"/>
</dbReference>
<dbReference type="EMBL" id="JAGGKV010000012">
    <property type="protein sequence ID" value="MBP1965174.1"/>
    <property type="molecule type" value="Genomic_DNA"/>
</dbReference>
<keyword evidence="12" id="KW-1185">Reference proteome</keyword>
<dbReference type="PANTHER" id="PTHR42982:SF1">
    <property type="entry name" value="SEC-INDEPENDENT PROTEIN TRANSLOCASE PROTEIN TATA"/>
    <property type="match status" value="1"/>
</dbReference>
<comment type="subunit">
    <text evidence="9">Forms a complex with TatC.</text>
</comment>
<gene>
    <name evidence="9" type="primary">tatA</name>
    <name evidence="11" type="ORF">J2Z65_004407</name>
</gene>
<dbReference type="Gene3D" id="1.20.5.3310">
    <property type="match status" value="1"/>
</dbReference>
<comment type="similarity">
    <text evidence="9">Belongs to the TatA/E family.</text>
</comment>
<dbReference type="InterPro" id="IPR006312">
    <property type="entry name" value="TatA/E"/>
</dbReference>
<evidence type="ECO:0000256" key="3">
    <source>
        <dbReference type="ARBA" id="ARBA00022475"/>
    </source>
</evidence>
<comment type="subcellular location">
    <subcellularLocation>
        <location evidence="1 9">Cell membrane</location>
        <topology evidence="1 9">Single-pass membrane protein</topology>
    </subcellularLocation>
</comment>
<dbReference type="Proteomes" id="UP001519344">
    <property type="component" value="Unassembled WGS sequence"/>
</dbReference>
<keyword evidence="6 9" id="KW-1133">Transmembrane helix</keyword>
<dbReference type="HAMAP" id="MF_00236">
    <property type="entry name" value="TatA_E"/>
    <property type="match status" value="1"/>
</dbReference>
<keyword evidence="3 9" id="KW-1003">Cell membrane</keyword>
<feature type="region of interest" description="Disordered" evidence="10">
    <location>
        <begin position="142"/>
        <end position="176"/>
    </location>
</feature>
<evidence type="ECO:0000313" key="12">
    <source>
        <dbReference type="Proteomes" id="UP001519344"/>
    </source>
</evidence>
<name>A0ABS4I2P8_9BACL</name>
<evidence type="ECO:0000313" key="11">
    <source>
        <dbReference type="EMBL" id="MBP1965174.1"/>
    </source>
</evidence>
<evidence type="ECO:0000256" key="8">
    <source>
        <dbReference type="ARBA" id="ARBA00023136"/>
    </source>
</evidence>
<dbReference type="NCBIfam" id="TIGR01411">
    <property type="entry name" value="tatAE"/>
    <property type="match status" value="1"/>
</dbReference>
<keyword evidence="2 9" id="KW-0813">Transport</keyword>
<comment type="function">
    <text evidence="9">Part of the twin-arginine translocation (Tat) system that transports large folded proteins containing a characteristic twin-arginine motif in their signal peptide across membranes. TatA could form the protein-conducting channel of the Tat system.</text>
</comment>
<evidence type="ECO:0000256" key="6">
    <source>
        <dbReference type="ARBA" id="ARBA00022989"/>
    </source>
</evidence>
<sequence length="176" mass="17605">MFQNIGFTELLLIAVVALVLFGPQKLPEIGRVLGRTLRDFKKAASEIMSDEPPQVKAPEVLAVAPAQQAVEQAASPAPEVPAAGLVAGSPALDAAPIAAPFAPVAFVASAPAETDASTVSTAPAAAKPAVAFVSSAPAFVEADSAPPDAQPAHPAPAATAAAPAAVQLNKPRRLPD</sequence>